<dbReference type="Proteomes" id="UP001472677">
    <property type="component" value="Unassembled WGS sequence"/>
</dbReference>
<evidence type="ECO:0000313" key="2">
    <source>
        <dbReference type="EMBL" id="KAK8575104.1"/>
    </source>
</evidence>
<organism evidence="2 3">
    <name type="scientific">Hibiscus sabdariffa</name>
    <name type="common">roselle</name>
    <dbReference type="NCBI Taxonomy" id="183260"/>
    <lineage>
        <taxon>Eukaryota</taxon>
        <taxon>Viridiplantae</taxon>
        <taxon>Streptophyta</taxon>
        <taxon>Embryophyta</taxon>
        <taxon>Tracheophyta</taxon>
        <taxon>Spermatophyta</taxon>
        <taxon>Magnoliopsida</taxon>
        <taxon>eudicotyledons</taxon>
        <taxon>Gunneridae</taxon>
        <taxon>Pentapetalae</taxon>
        <taxon>rosids</taxon>
        <taxon>malvids</taxon>
        <taxon>Malvales</taxon>
        <taxon>Malvaceae</taxon>
        <taxon>Malvoideae</taxon>
        <taxon>Hibiscus</taxon>
    </lineage>
</organism>
<comment type="caution">
    <text evidence="2">The sequence shown here is derived from an EMBL/GenBank/DDBJ whole genome shotgun (WGS) entry which is preliminary data.</text>
</comment>
<feature type="region of interest" description="Disordered" evidence="1">
    <location>
        <begin position="72"/>
        <end position="97"/>
    </location>
</feature>
<keyword evidence="3" id="KW-1185">Reference proteome</keyword>
<dbReference type="EMBL" id="JBBPBM010000007">
    <property type="protein sequence ID" value="KAK8575104.1"/>
    <property type="molecule type" value="Genomic_DNA"/>
</dbReference>
<sequence length="97" mass="10645">MAIAKTVEIQLCFRTDWITVAPNIASKSSYLVLFLSQLTDHPLFVFDFCKISIPSTVIVTDHGQDGKKGAITVHRARRPLRPPSSPLPPVASSAPFQ</sequence>
<name>A0ABR2F9W8_9ROSI</name>
<protein>
    <submittedName>
        <fullName evidence="2">Uncharacterized protein</fullName>
    </submittedName>
</protein>
<proteinExistence type="predicted"/>
<evidence type="ECO:0000313" key="3">
    <source>
        <dbReference type="Proteomes" id="UP001472677"/>
    </source>
</evidence>
<reference evidence="2 3" key="1">
    <citation type="journal article" date="2024" name="G3 (Bethesda)">
        <title>Genome assembly of Hibiscus sabdariffa L. provides insights into metabolisms of medicinal natural products.</title>
        <authorList>
            <person name="Kim T."/>
        </authorList>
    </citation>
    <scope>NUCLEOTIDE SEQUENCE [LARGE SCALE GENOMIC DNA]</scope>
    <source>
        <strain evidence="2">TK-2024</strain>
        <tissue evidence="2">Old leaves</tissue>
    </source>
</reference>
<gene>
    <name evidence="2" type="ORF">V6N12_062781</name>
</gene>
<evidence type="ECO:0000256" key="1">
    <source>
        <dbReference type="SAM" id="MobiDB-lite"/>
    </source>
</evidence>
<accession>A0ABR2F9W8</accession>